<feature type="domain" description="Major facilitator superfamily (MFS) profile" evidence="9">
    <location>
        <begin position="15"/>
        <end position="394"/>
    </location>
</feature>
<accession>A0A7W5AZC0</accession>
<feature type="transmembrane region" description="Helical" evidence="8">
    <location>
        <begin position="169"/>
        <end position="189"/>
    </location>
</feature>
<organism evidence="10 11">
    <name type="scientific">Paenibacillus phyllosphaerae</name>
    <dbReference type="NCBI Taxonomy" id="274593"/>
    <lineage>
        <taxon>Bacteria</taxon>
        <taxon>Bacillati</taxon>
        <taxon>Bacillota</taxon>
        <taxon>Bacilli</taxon>
        <taxon>Bacillales</taxon>
        <taxon>Paenibacillaceae</taxon>
        <taxon>Paenibacillus</taxon>
    </lineage>
</organism>
<feature type="transmembrane region" description="Helical" evidence="8">
    <location>
        <begin position="139"/>
        <end position="157"/>
    </location>
</feature>
<evidence type="ECO:0000256" key="6">
    <source>
        <dbReference type="ARBA" id="ARBA00022989"/>
    </source>
</evidence>
<evidence type="ECO:0000256" key="2">
    <source>
        <dbReference type="ARBA" id="ARBA00008335"/>
    </source>
</evidence>
<comment type="similarity">
    <text evidence="2">Belongs to the major facilitator superfamily.</text>
</comment>
<dbReference type="PANTHER" id="PTHR43271:SF2">
    <property type="entry name" value="BLL2771 PROTEIN"/>
    <property type="match status" value="1"/>
</dbReference>
<evidence type="ECO:0000256" key="7">
    <source>
        <dbReference type="ARBA" id="ARBA00023136"/>
    </source>
</evidence>
<comment type="subcellular location">
    <subcellularLocation>
        <location evidence="1">Cell membrane</location>
        <topology evidence="1">Multi-pass membrane protein</topology>
    </subcellularLocation>
</comment>
<feature type="transmembrane region" description="Helical" evidence="8">
    <location>
        <begin position="106"/>
        <end position="127"/>
    </location>
</feature>
<proteinExistence type="inferred from homology"/>
<feature type="transmembrane region" description="Helical" evidence="8">
    <location>
        <begin position="306"/>
        <end position="329"/>
    </location>
</feature>
<feature type="transmembrane region" description="Helical" evidence="8">
    <location>
        <begin position="341"/>
        <end position="363"/>
    </location>
</feature>
<keyword evidence="11" id="KW-1185">Reference proteome</keyword>
<dbReference type="Pfam" id="PF07690">
    <property type="entry name" value="MFS_1"/>
    <property type="match status" value="1"/>
</dbReference>
<keyword evidence="6 8" id="KW-1133">Transmembrane helix</keyword>
<comment type="caution">
    <text evidence="10">The sequence shown here is derived from an EMBL/GenBank/DDBJ whole genome shotgun (WGS) entry which is preliminary data.</text>
</comment>
<feature type="transmembrane region" description="Helical" evidence="8">
    <location>
        <begin position="12"/>
        <end position="32"/>
    </location>
</feature>
<dbReference type="InterPro" id="IPR020846">
    <property type="entry name" value="MFS_dom"/>
</dbReference>
<dbReference type="InterPro" id="IPR036259">
    <property type="entry name" value="MFS_trans_sf"/>
</dbReference>
<evidence type="ECO:0000256" key="3">
    <source>
        <dbReference type="ARBA" id="ARBA00022448"/>
    </source>
</evidence>
<feature type="transmembrane region" description="Helical" evidence="8">
    <location>
        <begin position="52"/>
        <end position="72"/>
    </location>
</feature>
<dbReference type="Proteomes" id="UP000570361">
    <property type="component" value="Unassembled WGS sequence"/>
</dbReference>
<feature type="transmembrane region" description="Helical" evidence="8">
    <location>
        <begin position="81"/>
        <end position="100"/>
    </location>
</feature>
<dbReference type="PROSITE" id="PS50850">
    <property type="entry name" value="MFS"/>
    <property type="match status" value="1"/>
</dbReference>
<dbReference type="SUPFAM" id="SSF103473">
    <property type="entry name" value="MFS general substrate transporter"/>
    <property type="match status" value="1"/>
</dbReference>
<feature type="transmembrane region" description="Helical" evidence="8">
    <location>
        <begin position="369"/>
        <end position="389"/>
    </location>
</feature>
<dbReference type="RefSeq" id="WP_183601414.1">
    <property type="nucleotide sequence ID" value="NZ_JACHXK010000007.1"/>
</dbReference>
<dbReference type="CDD" id="cd17324">
    <property type="entry name" value="MFS_NepI_like"/>
    <property type="match status" value="1"/>
</dbReference>
<dbReference type="InterPro" id="IPR011701">
    <property type="entry name" value="MFS"/>
</dbReference>
<evidence type="ECO:0000259" key="9">
    <source>
        <dbReference type="PROSITE" id="PS50850"/>
    </source>
</evidence>
<dbReference type="AlphaFoldDB" id="A0A7W5AZC0"/>
<evidence type="ECO:0000313" key="10">
    <source>
        <dbReference type="EMBL" id="MBB3111562.1"/>
    </source>
</evidence>
<evidence type="ECO:0000256" key="1">
    <source>
        <dbReference type="ARBA" id="ARBA00004651"/>
    </source>
</evidence>
<protein>
    <submittedName>
        <fullName evidence="10">Putative MFS family arabinose efflux permease</fullName>
    </submittedName>
</protein>
<keyword evidence="7 8" id="KW-0472">Membrane</keyword>
<evidence type="ECO:0000256" key="5">
    <source>
        <dbReference type="ARBA" id="ARBA00022692"/>
    </source>
</evidence>
<name>A0A7W5AZC0_9BACL</name>
<keyword evidence="3" id="KW-0813">Transport</keyword>
<keyword evidence="4" id="KW-1003">Cell membrane</keyword>
<evidence type="ECO:0000313" key="11">
    <source>
        <dbReference type="Proteomes" id="UP000570361"/>
    </source>
</evidence>
<gene>
    <name evidence="10" type="ORF">FHS18_003630</name>
</gene>
<dbReference type="PANTHER" id="PTHR43271">
    <property type="entry name" value="BLL2771 PROTEIN"/>
    <property type="match status" value="1"/>
</dbReference>
<evidence type="ECO:0000256" key="4">
    <source>
        <dbReference type="ARBA" id="ARBA00022475"/>
    </source>
</evidence>
<keyword evidence="5 8" id="KW-0812">Transmembrane</keyword>
<dbReference type="GO" id="GO:0022857">
    <property type="term" value="F:transmembrane transporter activity"/>
    <property type="evidence" value="ECO:0007669"/>
    <property type="project" value="InterPro"/>
</dbReference>
<reference evidence="10 11" key="1">
    <citation type="submission" date="2020-08" db="EMBL/GenBank/DDBJ databases">
        <title>Genomic Encyclopedia of Type Strains, Phase III (KMG-III): the genomes of soil and plant-associated and newly described type strains.</title>
        <authorList>
            <person name="Whitman W."/>
        </authorList>
    </citation>
    <scope>NUCLEOTIDE SEQUENCE [LARGE SCALE GENOMIC DNA]</scope>
    <source>
        <strain evidence="10 11">CECT 5862</strain>
    </source>
</reference>
<feature type="transmembrane region" description="Helical" evidence="8">
    <location>
        <begin position="283"/>
        <end position="300"/>
    </location>
</feature>
<sequence length="414" mass="44516">MKQSSPGAARNDSFITVVLFWCSLIVVSSVYITIPLLSLFAERFEVSSSTAAWAGSAFSFAFAGGGLVFGVLSDRYGRKRLMVTGLLLLTVTTLCIGMVTEFAWLIALRAVQGLAASMFPPSVLAYAMEMFPAKKRVTIIGFISTAFLMASIIGQIYSSYVVLHWDWSYVFYILCAVYFVSFIVLGTTIPSDPRAQATGSFFAPFARVGLIFKRKGLPICYIISATLFTALVGYFSTLGSYLTSDSFGLTHQDILWIRAVGIIGMFISPFDGRLVARYGMKKVLWCGLVLGALGLGTLSLGENLTFLTVMSVVFAMGVAMALPALISLIGHLAGEIRAIAVSFHMFMLFIGASLGPIVSVYLIDLGGHTFTFGVLAGLLLASTIVPVFIRLEATPVNAVVSSSQASSSYPKQTM</sequence>
<dbReference type="GO" id="GO:0005886">
    <property type="term" value="C:plasma membrane"/>
    <property type="evidence" value="ECO:0007669"/>
    <property type="project" value="UniProtKB-SubCell"/>
</dbReference>
<feature type="transmembrane region" description="Helical" evidence="8">
    <location>
        <begin position="216"/>
        <end position="235"/>
    </location>
</feature>
<dbReference type="Gene3D" id="1.20.1250.20">
    <property type="entry name" value="MFS general substrate transporter like domains"/>
    <property type="match status" value="1"/>
</dbReference>
<evidence type="ECO:0000256" key="8">
    <source>
        <dbReference type="SAM" id="Phobius"/>
    </source>
</evidence>
<feature type="transmembrane region" description="Helical" evidence="8">
    <location>
        <begin position="255"/>
        <end position="276"/>
    </location>
</feature>
<dbReference type="EMBL" id="JACHXK010000007">
    <property type="protein sequence ID" value="MBB3111562.1"/>
    <property type="molecule type" value="Genomic_DNA"/>
</dbReference>